<dbReference type="OrthoDB" id="1938437at2759"/>
<reference evidence="1" key="2">
    <citation type="journal article" date="2022" name="Hortic Res">
        <title>The genome of Dioscorea zingiberensis sheds light on the biosynthesis, origin and evolution of the medicinally important diosgenin saponins.</title>
        <authorList>
            <person name="Li Y."/>
            <person name="Tan C."/>
            <person name="Li Z."/>
            <person name="Guo J."/>
            <person name="Li S."/>
            <person name="Chen X."/>
            <person name="Wang C."/>
            <person name="Dai X."/>
            <person name="Yang H."/>
            <person name="Song W."/>
            <person name="Hou L."/>
            <person name="Xu J."/>
            <person name="Tong Z."/>
            <person name="Xu A."/>
            <person name="Yuan X."/>
            <person name="Wang W."/>
            <person name="Yang Q."/>
            <person name="Chen L."/>
            <person name="Sun Z."/>
            <person name="Wang K."/>
            <person name="Pan B."/>
            <person name="Chen J."/>
            <person name="Bao Y."/>
            <person name="Liu F."/>
            <person name="Qi X."/>
            <person name="Gang D.R."/>
            <person name="Wen J."/>
            <person name="Li J."/>
        </authorList>
    </citation>
    <scope>NUCLEOTIDE SEQUENCE</scope>
    <source>
        <strain evidence="1">Dzin_1.0</strain>
    </source>
</reference>
<evidence type="ECO:0000313" key="2">
    <source>
        <dbReference type="Proteomes" id="UP001085076"/>
    </source>
</evidence>
<dbReference type="EMBL" id="JAGGNH010000003">
    <property type="protein sequence ID" value="KAJ0980080.1"/>
    <property type="molecule type" value="Genomic_DNA"/>
</dbReference>
<reference evidence="1" key="1">
    <citation type="submission" date="2021-03" db="EMBL/GenBank/DDBJ databases">
        <authorList>
            <person name="Li Z."/>
            <person name="Yang C."/>
        </authorList>
    </citation>
    <scope>NUCLEOTIDE SEQUENCE</scope>
    <source>
        <strain evidence="1">Dzin_1.0</strain>
        <tissue evidence="1">Leaf</tissue>
    </source>
</reference>
<gene>
    <name evidence="1" type="ORF">J5N97_015554</name>
</gene>
<organism evidence="1 2">
    <name type="scientific">Dioscorea zingiberensis</name>
    <dbReference type="NCBI Taxonomy" id="325984"/>
    <lineage>
        <taxon>Eukaryota</taxon>
        <taxon>Viridiplantae</taxon>
        <taxon>Streptophyta</taxon>
        <taxon>Embryophyta</taxon>
        <taxon>Tracheophyta</taxon>
        <taxon>Spermatophyta</taxon>
        <taxon>Magnoliopsida</taxon>
        <taxon>Liliopsida</taxon>
        <taxon>Dioscoreales</taxon>
        <taxon>Dioscoreaceae</taxon>
        <taxon>Dioscorea</taxon>
    </lineage>
</organism>
<accession>A0A9D5CXF6</accession>
<comment type="caution">
    <text evidence="1">The sequence shown here is derived from an EMBL/GenBank/DDBJ whole genome shotgun (WGS) entry which is preliminary data.</text>
</comment>
<keyword evidence="2" id="KW-1185">Reference proteome</keyword>
<dbReference type="Proteomes" id="UP001085076">
    <property type="component" value="Miscellaneous, Linkage group lg03"/>
</dbReference>
<evidence type="ECO:0000313" key="1">
    <source>
        <dbReference type="EMBL" id="KAJ0980080.1"/>
    </source>
</evidence>
<name>A0A9D5CXF6_9LILI</name>
<dbReference type="AlphaFoldDB" id="A0A9D5CXF6"/>
<sequence>MSVNPAPPSSHGNLDEQISQLLQCKPLSEQEVVVPLLVCDDEKTLVVRIMINCLTKGLILHLLEDVFVALQEVIPGDRLIGRDARVQESVDTLELQMIPLNIFIKLGA</sequence>
<protein>
    <submittedName>
        <fullName evidence="1">Uncharacterized protein</fullName>
    </submittedName>
</protein>
<proteinExistence type="predicted"/>